<evidence type="ECO:0000313" key="2">
    <source>
        <dbReference type="Proteomes" id="UP000282818"/>
    </source>
</evidence>
<evidence type="ECO:0000313" key="1">
    <source>
        <dbReference type="EMBL" id="RVU32486.1"/>
    </source>
</evidence>
<protein>
    <submittedName>
        <fullName evidence="1">DUF465 domain-containing protein</fullName>
    </submittedName>
</protein>
<dbReference type="InterPro" id="IPR007420">
    <property type="entry name" value="DUF465"/>
</dbReference>
<dbReference type="Pfam" id="PF04325">
    <property type="entry name" value="DUF465"/>
    <property type="match status" value="1"/>
</dbReference>
<sequence>MSIEHHDLVHELPEFREEIHQLKMSDAHFSKLFDEYHVVTKQVEKMEAEIEPVATKVEEELKVKRLHLKDQLYAMLRAAK</sequence>
<comment type="caution">
    <text evidence="1">The sequence shown here is derived from an EMBL/GenBank/DDBJ whole genome shotgun (WGS) entry which is preliminary data.</text>
</comment>
<dbReference type="RefSeq" id="WP_127692655.1">
    <property type="nucleotide sequence ID" value="NZ_SACQ01000001.1"/>
</dbReference>
<keyword evidence="2" id="KW-1185">Reference proteome</keyword>
<reference evidence="1 2" key="1">
    <citation type="submission" date="2019-01" db="EMBL/GenBank/DDBJ databases">
        <authorList>
            <person name="Chen W.-M."/>
        </authorList>
    </citation>
    <scope>NUCLEOTIDE SEQUENCE [LARGE SCALE GENOMIC DNA]</scope>
    <source>
        <strain evidence="1 2">HPM-16</strain>
    </source>
</reference>
<dbReference type="Gene3D" id="6.10.280.50">
    <property type="match status" value="1"/>
</dbReference>
<proteinExistence type="predicted"/>
<gene>
    <name evidence="1" type="ORF">EOE65_02215</name>
</gene>
<dbReference type="EMBL" id="SACQ01000001">
    <property type="protein sequence ID" value="RVU32486.1"/>
    <property type="molecule type" value="Genomic_DNA"/>
</dbReference>
<dbReference type="InterPro" id="IPR038444">
    <property type="entry name" value="DUF465_sf"/>
</dbReference>
<organism evidence="1 2">
    <name type="scientific">Neptunomonas marina</name>
    <dbReference type="NCBI Taxonomy" id="1815562"/>
    <lineage>
        <taxon>Bacteria</taxon>
        <taxon>Pseudomonadati</taxon>
        <taxon>Pseudomonadota</taxon>
        <taxon>Gammaproteobacteria</taxon>
        <taxon>Oceanospirillales</taxon>
        <taxon>Oceanospirillaceae</taxon>
        <taxon>Neptunomonas</taxon>
    </lineage>
</organism>
<dbReference type="AlphaFoldDB" id="A0A437QD74"/>
<accession>A0A437QD74</accession>
<name>A0A437QD74_9GAMM</name>
<dbReference type="Proteomes" id="UP000282818">
    <property type="component" value="Unassembled WGS sequence"/>
</dbReference>